<name>A0A0C4DRA8_MAGP6</name>
<feature type="region of interest" description="Disordered" evidence="1">
    <location>
        <begin position="806"/>
        <end position="877"/>
    </location>
</feature>
<feature type="region of interest" description="Disordered" evidence="1">
    <location>
        <begin position="437"/>
        <end position="471"/>
    </location>
</feature>
<reference evidence="2" key="3">
    <citation type="submission" date="2011-03" db="EMBL/GenBank/DDBJ databases">
        <title>Annotation of Magnaporthe poae ATCC 64411.</title>
        <authorList>
            <person name="Ma L.-J."/>
            <person name="Dead R."/>
            <person name="Young S.K."/>
            <person name="Zeng Q."/>
            <person name="Gargeya S."/>
            <person name="Fitzgerald M."/>
            <person name="Haas B."/>
            <person name="Abouelleil A."/>
            <person name="Alvarado L."/>
            <person name="Arachchi H.M."/>
            <person name="Berlin A."/>
            <person name="Brown A."/>
            <person name="Chapman S.B."/>
            <person name="Chen Z."/>
            <person name="Dunbar C."/>
            <person name="Freedman E."/>
            <person name="Gearin G."/>
            <person name="Gellesch M."/>
            <person name="Goldberg J."/>
            <person name="Griggs A."/>
            <person name="Gujja S."/>
            <person name="Heiman D."/>
            <person name="Howarth C."/>
            <person name="Larson L."/>
            <person name="Lui A."/>
            <person name="MacDonald P.J.P."/>
            <person name="Mehta T."/>
            <person name="Montmayeur A."/>
            <person name="Murphy C."/>
            <person name="Neiman D."/>
            <person name="Pearson M."/>
            <person name="Priest M."/>
            <person name="Roberts A."/>
            <person name="Saif S."/>
            <person name="Shea T."/>
            <person name="Shenoy N."/>
            <person name="Sisk P."/>
            <person name="Stolte C."/>
            <person name="Sykes S."/>
            <person name="Yandava C."/>
            <person name="Wortman J."/>
            <person name="Nusbaum C."/>
            <person name="Birren B."/>
        </authorList>
    </citation>
    <scope>NUCLEOTIDE SEQUENCE</scope>
    <source>
        <strain evidence="2">ATCC 64411</strain>
    </source>
</reference>
<evidence type="ECO:0000256" key="1">
    <source>
        <dbReference type="SAM" id="MobiDB-lite"/>
    </source>
</evidence>
<feature type="compositionally biased region" description="Polar residues" evidence="1">
    <location>
        <begin position="735"/>
        <end position="745"/>
    </location>
</feature>
<feature type="region of interest" description="Disordered" evidence="1">
    <location>
        <begin position="355"/>
        <end position="401"/>
    </location>
</feature>
<feature type="compositionally biased region" description="Polar residues" evidence="1">
    <location>
        <begin position="297"/>
        <end position="306"/>
    </location>
</feature>
<feature type="compositionally biased region" description="Polar residues" evidence="1">
    <location>
        <begin position="1199"/>
        <end position="1208"/>
    </location>
</feature>
<dbReference type="OMA" id="RQSINYN"/>
<feature type="region of interest" description="Disordered" evidence="1">
    <location>
        <begin position="33"/>
        <end position="162"/>
    </location>
</feature>
<dbReference type="STRING" id="644358.A0A0C4DRA8"/>
<feature type="region of interest" description="Disordered" evidence="1">
    <location>
        <begin position="542"/>
        <end position="793"/>
    </location>
</feature>
<feature type="region of interest" description="Disordered" evidence="1">
    <location>
        <begin position="269"/>
        <end position="330"/>
    </location>
</feature>
<feature type="compositionally biased region" description="Polar residues" evidence="1">
    <location>
        <begin position="563"/>
        <end position="572"/>
    </location>
</feature>
<sequence>MGNVHSAEAPRRVTPASNKLVKARMATAAAAALASANARQQSRDDALPSSPGAAGERRFSFSHPFGLPPVSPSVPFPALDVDLPLQPDPLDDDPDNAKASMVAKPVKKERSLRRIFRSRSSSRTQSKCRGSPERRNTTTAADLPPLPPLEGQGVAPPTRRNSMLGASDAVYHDRSTRESWNIADSRVSWNYNLTSYEAKRLLNLVQGDTTGIQDEISAAATENKFSVVSEVTWKSSHPPLAESTVGAAISRANSDLSLCTPVRRRSIIQTPGLATRRSASKGPPLSSQRYSHPPTPNLSRQCSFDSVGSRALSMPPLPPRMKIPDEIRGPVTPCEGDYQTIGAFKLGTLRIVNGNASPGAVSPEPDEKRRVKQPDVPSPTRKESSYFTPAPSVGSQRARTGIRRDVDLTIRTDAPISPPNAPTVVIHTGRLRRSPTATVVKSPVAASSLSPSLLQVRSSEGEKGASGQSLSQIQSSAFSMAGGSPYSPLVTTSKANELEDNLFDDDAQPEYATPEILDLRLDPHAKSEPTAVSLNAARQGALADDGSGSINPTAELSHKPLTKTDSGYCSNVSLRSLRSSSRPPLPDGDVSWGSSEGRRTSLSSPLGNGSSEDQRPSGIMFPSAPRREPPPPPPPKDFPNSSPAGVSGTQTVSQPPTLDGKSRAGANTTLDKATRRASASAATARTRAVASRSSPDLAVISPSSIGSAGSASKLSSGSGSGGSQKGGRFHRLLNRGSSGRSQDASPPQAMHVSKRASSASASREGHRKLKTHSGQFKTKARKLDLKSQASKDTLKTIMSVGSMEARAVEAAQNGETTLDSPGKNRRHTSYTPSALGQVASADGDEQTPTKPSRSLSIPRKPLPVPKDSNTTAVDTAPAYLAPTGKSIARSSSRSPVMITRSPSKIFDKDYRDELHFSPTVTEISIISPVAVPPPTEDDQPLPPSPAAPEPVSRKRVGATPPPVSMRTRNQGSLRVPAPLRLKSTSPTRAQSLVLPRTAGQEQHVGHESVRRQDVLQVLTVASGDVLQAPLSAPMQPRRSMTLEVKRSPSFSRVPDWQVRTDHDTSRRSSLDVRPGDPFQALEMVAAEQGHKIRRPSSAQPAAHVVAQGQVPQLRHRASYDDRTRRHMSYLPPQQQQQQRPAMPSTDPRWYRQLSDAYGQPQQYRSWQAPQQQQQQHLWGRQQQQQQQQQWNQWHEQQKCWDQQQQGTHSRPYATRGGHGRNNSLGSSDGQGQSGAPYRVLHSYNSPAYRHAPIWG</sequence>
<reference evidence="3" key="4">
    <citation type="journal article" date="2015" name="G3 (Bethesda)">
        <title>Genome sequences of three phytopathogenic species of the Magnaporthaceae family of fungi.</title>
        <authorList>
            <person name="Okagaki L.H."/>
            <person name="Nunes C.C."/>
            <person name="Sailsbery J."/>
            <person name="Clay B."/>
            <person name="Brown D."/>
            <person name="John T."/>
            <person name="Oh Y."/>
            <person name="Young N."/>
            <person name="Fitzgerald M."/>
            <person name="Haas B.J."/>
            <person name="Zeng Q."/>
            <person name="Young S."/>
            <person name="Adiconis X."/>
            <person name="Fan L."/>
            <person name="Levin J.Z."/>
            <person name="Mitchell T.K."/>
            <person name="Okubara P.A."/>
            <person name="Farman M.L."/>
            <person name="Kohn L.M."/>
            <person name="Birren B."/>
            <person name="Ma L.-J."/>
            <person name="Dean R.A."/>
        </authorList>
    </citation>
    <scope>NUCLEOTIDE SEQUENCE</scope>
    <source>
        <strain evidence="3">ATCC 64411 / 73-15</strain>
    </source>
</reference>
<feature type="region of interest" description="Disordered" evidence="1">
    <location>
        <begin position="1093"/>
        <end position="1115"/>
    </location>
</feature>
<dbReference type="Proteomes" id="UP000011715">
    <property type="component" value="Unassembled WGS sequence"/>
</dbReference>
<evidence type="ECO:0008006" key="5">
    <source>
        <dbReference type="Google" id="ProtNLM"/>
    </source>
</evidence>
<dbReference type="OrthoDB" id="5341904at2759"/>
<feature type="compositionally biased region" description="Low complexity" evidence="1">
    <location>
        <begin position="676"/>
        <end position="717"/>
    </location>
</feature>
<proteinExistence type="predicted"/>
<dbReference type="EMBL" id="ADBL01000606">
    <property type="status" value="NOT_ANNOTATED_CDS"/>
    <property type="molecule type" value="Genomic_DNA"/>
</dbReference>
<feature type="region of interest" description="Disordered" evidence="1">
    <location>
        <begin position="1160"/>
        <end position="1179"/>
    </location>
</feature>
<gene>
    <name evidence="2" type="ORF">MAPG_02416</name>
</gene>
<reference evidence="4" key="1">
    <citation type="submission" date="2010-05" db="EMBL/GenBank/DDBJ databases">
        <title>The genome sequence of Magnaporthe poae strain ATCC 64411.</title>
        <authorList>
            <person name="Ma L.-J."/>
            <person name="Dead R."/>
            <person name="Young S."/>
            <person name="Zeng Q."/>
            <person name="Koehrsen M."/>
            <person name="Alvarado L."/>
            <person name="Berlin A."/>
            <person name="Chapman S.B."/>
            <person name="Chen Z."/>
            <person name="Freedman E."/>
            <person name="Gellesch M."/>
            <person name="Goldberg J."/>
            <person name="Griggs A."/>
            <person name="Gujja S."/>
            <person name="Heilman E.R."/>
            <person name="Heiman D."/>
            <person name="Hepburn T."/>
            <person name="Howarth C."/>
            <person name="Jen D."/>
            <person name="Larson L."/>
            <person name="Mehta T."/>
            <person name="Neiman D."/>
            <person name="Pearson M."/>
            <person name="Roberts A."/>
            <person name="Saif S."/>
            <person name="Shea T."/>
            <person name="Shenoy N."/>
            <person name="Sisk P."/>
            <person name="Stolte C."/>
            <person name="Sykes S."/>
            <person name="Walk T."/>
            <person name="White J."/>
            <person name="Yandava C."/>
            <person name="Haas B."/>
            <person name="Nusbaum C."/>
            <person name="Birren B."/>
        </authorList>
    </citation>
    <scope>NUCLEOTIDE SEQUENCE [LARGE SCALE GENOMIC DNA]</scope>
    <source>
        <strain evidence="4">ATCC 64411 / 73-15</strain>
    </source>
</reference>
<feature type="compositionally biased region" description="Low complexity" evidence="1">
    <location>
        <begin position="1223"/>
        <end position="1234"/>
    </location>
</feature>
<dbReference type="VEuPathDB" id="FungiDB:MAPG_02416"/>
<feature type="region of interest" description="Disordered" evidence="1">
    <location>
        <begin position="921"/>
        <end position="970"/>
    </location>
</feature>
<evidence type="ECO:0000313" key="4">
    <source>
        <dbReference type="Proteomes" id="UP000011715"/>
    </source>
</evidence>
<dbReference type="eggNOG" id="ENOG502SWU4">
    <property type="taxonomic scope" value="Eukaryota"/>
</dbReference>
<reference evidence="3" key="5">
    <citation type="submission" date="2015-06" db="UniProtKB">
        <authorList>
            <consortium name="EnsemblFungi"/>
        </authorList>
    </citation>
    <scope>IDENTIFICATION</scope>
    <source>
        <strain evidence="3">ATCC 64411</strain>
    </source>
</reference>
<feature type="compositionally biased region" description="Pro residues" evidence="1">
    <location>
        <begin position="66"/>
        <end position="75"/>
    </location>
</feature>
<feature type="compositionally biased region" description="Polar residues" evidence="1">
    <location>
        <begin position="600"/>
        <end position="611"/>
    </location>
</feature>
<evidence type="ECO:0000313" key="3">
    <source>
        <dbReference type="EnsemblFungi" id="MAPG_02416T0"/>
    </source>
</evidence>
<protein>
    <recommendedName>
        <fullName evidence="5">Proteophosphoglycan ppg4</fullName>
    </recommendedName>
</protein>
<evidence type="ECO:0000313" key="2">
    <source>
        <dbReference type="EMBL" id="KLU83354.1"/>
    </source>
</evidence>
<feature type="compositionally biased region" description="Low complexity" evidence="1">
    <location>
        <begin position="439"/>
        <end position="454"/>
    </location>
</feature>
<dbReference type="EnsemblFungi" id="MAPG_02416T0">
    <property type="protein sequence ID" value="MAPG_02416T0"/>
    <property type="gene ID" value="MAPG_02416"/>
</dbReference>
<feature type="region of interest" description="Disordered" evidence="1">
    <location>
        <begin position="1199"/>
        <end position="1238"/>
    </location>
</feature>
<reference evidence="2" key="2">
    <citation type="submission" date="2010-05" db="EMBL/GenBank/DDBJ databases">
        <title>The Genome Sequence of Magnaporthe poae strain ATCC 64411.</title>
        <authorList>
            <consortium name="The Broad Institute Genome Sequencing Platform"/>
            <consortium name="Broad Institute Genome Sequencing Center for Infectious Disease"/>
            <person name="Ma L.-J."/>
            <person name="Dead R."/>
            <person name="Young S."/>
            <person name="Zeng Q."/>
            <person name="Koehrsen M."/>
            <person name="Alvarado L."/>
            <person name="Berlin A."/>
            <person name="Chapman S.B."/>
            <person name="Chen Z."/>
            <person name="Freedman E."/>
            <person name="Gellesch M."/>
            <person name="Goldberg J."/>
            <person name="Griggs A."/>
            <person name="Gujja S."/>
            <person name="Heilman E.R."/>
            <person name="Heiman D."/>
            <person name="Hepburn T."/>
            <person name="Howarth C."/>
            <person name="Jen D."/>
            <person name="Larson L."/>
            <person name="Mehta T."/>
            <person name="Neiman D."/>
            <person name="Pearson M."/>
            <person name="Roberts A."/>
            <person name="Saif S."/>
            <person name="Shea T."/>
            <person name="Shenoy N."/>
            <person name="Sisk P."/>
            <person name="Stolte C."/>
            <person name="Sykes S."/>
            <person name="Walk T."/>
            <person name="White J."/>
            <person name="Yandava C."/>
            <person name="Haas B."/>
            <person name="Nusbaum C."/>
            <person name="Birren B."/>
        </authorList>
    </citation>
    <scope>NUCLEOTIDE SEQUENCE</scope>
    <source>
        <strain evidence="2">ATCC 64411</strain>
    </source>
</reference>
<organism evidence="3 4">
    <name type="scientific">Magnaporthiopsis poae (strain ATCC 64411 / 73-15)</name>
    <name type="common">Kentucky bluegrass fungus</name>
    <name type="synonym">Magnaporthe poae</name>
    <dbReference type="NCBI Taxonomy" id="644358"/>
    <lineage>
        <taxon>Eukaryota</taxon>
        <taxon>Fungi</taxon>
        <taxon>Dikarya</taxon>
        <taxon>Ascomycota</taxon>
        <taxon>Pezizomycotina</taxon>
        <taxon>Sordariomycetes</taxon>
        <taxon>Sordariomycetidae</taxon>
        <taxon>Magnaporthales</taxon>
        <taxon>Magnaporthaceae</taxon>
        <taxon>Magnaporthiopsis</taxon>
    </lineage>
</organism>
<accession>A0A0C4DRA8</accession>
<keyword evidence="4" id="KW-1185">Reference proteome</keyword>
<feature type="compositionally biased region" description="Low complexity" evidence="1">
    <location>
        <begin position="118"/>
        <end position="129"/>
    </location>
</feature>
<feature type="compositionally biased region" description="Polar residues" evidence="1">
    <location>
        <begin position="846"/>
        <end position="855"/>
    </location>
</feature>
<feature type="region of interest" description="Disordered" evidence="1">
    <location>
        <begin position="1129"/>
        <end position="1148"/>
    </location>
</feature>
<feature type="compositionally biased region" description="Pro residues" evidence="1">
    <location>
        <begin position="930"/>
        <end position="948"/>
    </location>
</feature>
<dbReference type="EMBL" id="GL876967">
    <property type="protein sequence ID" value="KLU83354.1"/>
    <property type="molecule type" value="Genomic_DNA"/>
</dbReference>
<feature type="compositionally biased region" description="Low complexity" evidence="1">
    <location>
        <begin position="573"/>
        <end position="582"/>
    </location>
</feature>
<feature type="compositionally biased region" description="Basic residues" evidence="1">
    <location>
        <begin position="105"/>
        <end position="117"/>
    </location>
</feature>
<dbReference type="AlphaFoldDB" id="A0A0C4DRA8"/>
<feature type="compositionally biased region" description="Polar residues" evidence="1">
    <location>
        <begin position="647"/>
        <end position="656"/>
    </location>
</feature>